<dbReference type="PRINTS" id="PR00722">
    <property type="entry name" value="CHYMOTRYPSIN"/>
</dbReference>
<evidence type="ECO:0000256" key="4">
    <source>
        <dbReference type="ARBA" id="ARBA00022801"/>
    </source>
</evidence>
<dbReference type="GO" id="GO:0006508">
    <property type="term" value="P:proteolysis"/>
    <property type="evidence" value="ECO:0007669"/>
    <property type="project" value="UniProtKB-KW"/>
</dbReference>
<dbReference type="FunFam" id="2.40.10.10:FF:000120">
    <property type="entry name" value="Putative serine protease"/>
    <property type="match status" value="1"/>
</dbReference>
<dbReference type="SUPFAM" id="SSF50494">
    <property type="entry name" value="Trypsin-like serine proteases"/>
    <property type="match status" value="1"/>
</dbReference>
<evidence type="ECO:0000313" key="14">
    <source>
        <dbReference type="Proteomes" id="UP000076858"/>
    </source>
</evidence>
<evidence type="ECO:0000259" key="12">
    <source>
        <dbReference type="PROSITE" id="PS50240"/>
    </source>
</evidence>
<keyword evidence="10" id="KW-1133">Transmembrane helix</keyword>
<evidence type="ECO:0000256" key="11">
    <source>
        <dbReference type="SAM" id="SignalP"/>
    </source>
</evidence>
<sequence>MRLFTLVTIFVAVAGVSSNASDGKAIEKYKISLNNHDATSALNVGFNMERPQILPAADGSTRISKTSSGCGVAKSNRILAGLENNRITGGEQAIANEFPWQAFLQVEMKGGNAYACGGSLISNKWILTAARCLVVPGQTVNYVDIYLGKHDRTVSEDNQKLYSSSENFVHPDWNPTTQVGDIALIKLKSSVKLSQYISPVCLASSSEPDYVNSPVTVTGWGITYDGRPTMSPVLHKMTVPVISNGECSLTYGSNITDAIICTSGANSSGTCIGDSGGPMNFQQPDGTWKQIGIISFGSDQGCQKGHPSGYTSISSYSSWIEETINSSNSAGIPMFSVLSLFLFFVNFVISYQI</sequence>
<dbReference type="InterPro" id="IPR001314">
    <property type="entry name" value="Peptidase_S1A"/>
</dbReference>
<dbReference type="Gene3D" id="2.40.10.10">
    <property type="entry name" value="Trypsin-like serine proteases"/>
    <property type="match status" value="1"/>
</dbReference>
<keyword evidence="3 11" id="KW-0732">Signal</keyword>
<evidence type="ECO:0000256" key="1">
    <source>
        <dbReference type="ARBA" id="ARBA00022659"/>
    </source>
</evidence>
<comment type="caution">
    <text evidence="13">The sequence shown here is derived from an EMBL/GenBank/DDBJ whole genome shotgun (WGS) entry which is preliminary data.</text>
</comment>
<dbReference type="AlphaFoldDB" id="A0A164ZQ37"/>
<reference evidence="13 14" key="1">
    <citation type="submission" date="2016-03" db="EMBL/GenBank/DDBJ databases">
        <title>EvidentialGene: Evidence-directed Construction of Genes on Genomes.</title>
        <authorList>
            <person name="Gilbert D.G."/>
            <person name="Choi J.-H."/>
            <person name="Mockaitis K."/>
            <person name="Colbourne J."/>
            <person name="Pfrender M."/>
        </authorList>
    </citation>
    <scope>NUCLEOTIDE SEQUENCE [LARGE SCALE GENOMIC DNA]</scope>
    <source>
        <strain evidence="13 14">Xinb3</strain>
        <tissue evidence="13">Complete organism</tissue>
    </source>
</reference>
<keyword evidence="14" id="KW-1185">Reference proteome</keyword>
<feature type="chain" id="PRO_5007854941" description="limulus clotting factor C" evidence="11">
    <location>
        <begin position="19"/>
        <end position="353"/>
    </location>
</feature>
<dbReference type="InterPro" id="IPR051333">
    <property type="entry name" value="CLIP_Serine_Protease"/>
</dbReference>
<dbReference type="OrthoDB" id="6338546at2759"/>
<dbReference type="SMART" id="SM00020">
    <property type="entry name" value="Tryp_SPc"/>
    <property type="match status" value="1"/>
</dbReference>
<keyword evidence="5" id="KW-0353">Hemolymph clotting</keyword>
<keyword evidence="1" id="KW-0768">Sushi</keyword>
<evidence type="ECO:0000256" key="9">
    <source>
        <dbReference type="ARBA" id="ARBA00066707"/>
    </source>
</evidence>
<evidence type="ECO:0000256" key="10">
    <source>
        <dbReference type="SAM" id="Phobius"/>
    </source>
</evidence>
<evidence type="ECO:0000256" key="2">
    <source>
        <dbReference type="ARBA" id="ARBA00022670"/>
    </source>
</evidence>
<dbReference type="GO" id="GO:0004252">
    <property type="term" value="F:serine-type endopeptidase activity"/>
    <property type="evidence" value="ECO:0007669"/>
    <property type="project" value="InterPro"/>
</dbReference>
<keyword evidence="2 13" id="KW-0645">Protease</keyword>
<name>A0A164ZQ37_9CRUS</name>
<feature type="signal peptide" evidence="11">
    <location>
        <begin position="1"/>
        <end position="18"/>
    </location>
</feature>
<dbReference type="CDD" id="cd00190">
    <property type="entry name" value="Tryp_SPc"/>
    <property type="match status" value="1"/>
</dbReference>
<keyword evidence="4" id="KW-0378">Hydrolase</keyword>
<gene>
    <name evidence="13" type="ORF">APZ42_017219</name>
</gene>
<evidence type="ECO:0000256" key="8">
    <source>
        <dbReference type="ARBA" id="ARBA00052079"/>
    </source>
</evidence>
<dbReference type="InterPro" id="IPR009003">
    <property type="entry name" value="Peptidase_S1_PA"/>
</dbReference>
<dbReference type="PANTHER" id="PTHR24260:SF145">
    <property type="entry name" value="FI17609P1-RELATED"/>
    <property type="match status" value="1"/>
</dbReference>
<dbReference type="GO" id="GO:0042381">
    <property type="term" value="P:hemolymph coagulation"/>
    <property type="evidence" value="ECO:0007669"/>
    <property type="project" value="UniProtKB-KW"/>
</dbReference>
<evidence type="ECO:0000256" key="3">
    <source>
        <dbReference type="ARBA" id="ARBA00022729"/>
    </source>
</evidence>
<keyword evidence="10" id="KW-0472">Membrane</keyword>
<evidence type="ECO:0000256" key="7">
    <source>
        <dbReference type="ARBA" id="ARBA00023157"/>
    </source>
</evidence>
<proteinExistence type="predicted"/>
<dbReference type="InterPro" id="IPR001254">
    <property type="entry name" value="Trypsin_dom"/>
</dbReference>
<accession>A0A164ZQ37</accession>
<feature type="transmembrane region" description="Helical" evidence="10">
    <location>
        <begin position="330"/>
        <end position="349"/>
    </location>
</feature>
<dbReference type="EMBL" id="LRGB01000687">
    <property type="protein sequence ID" value="KZS16604.1"/>
    <property type="molecule type" value="Genomic_DNA"/>
</dbReference>
<evidence type="ECO:0000256" key="5">
    <source>
        <dbReference type="ARBA" id="ARBA00022820"/>
    </source>
</evidence>
<dbReference type="Pfam" id="PF00089">
    <property type="entry name" value="Trypsin"/>
    <property type="match status" value="1"/>
</dbReference>
<evidence type="ECO:0000313" key="13">
    <source>
        <dbReference type="EMBL" id="KZS16604.1"/>
    </source>
</evidence>
<dbReference type="Proteomes" id="UP000076858">
    <property type="component" value="Unassembled WGS sequence"/>
</dbReference>
<organism evidence="13 14">
    <name type="scientific">Daphnia magna</name>
    <dbReference type="NCBI Taxonomy" id="35525"/>
    <lineage>
        <taxon>Eukaryota</taxon>
        <taxon>Metazoa</taxon>
        <taxon>Ecdysozoa</taxon>
        <taxon>Arthropoda</taxon>
        <taxon>Crustacea</taxon>
        <taxon>Branchiopoda</taxon>
        <taxon>Diplostraca</taxon>
        <taxon>Cladocera</taxon>
        <taxon>Anomopoda</taxon>
        <taxon>Daphniidae</taxon>
        <taxon>Daphnia</taxon>
    </lineage>
</organism>
<keyword evidence="10" id="KW-0812">Transmembrane</keyword>
<feature type="domain" description="Peptidase S1" evidence="12">
    <location>
        <begin position="87"/>
        <end position="325"/>
    </location>
</feature>
<dbReference type="EC" id="3.4.21.84" evidence="9"/>
<evidence type="ECO:0000256" key="6">
    <source>
        <dbReference type="ARBA" id="ARBA00022825"/>
    </source>
</evidence>
<dbReference type="STRING" id="35525.A0A164ZQ37"/>
<keyword evidence="7" id="KW-1015">Disulfide bond</keyword>
<dbReference type="PROSITE" id="PS50240">
    <property type="entry name" value="TRYPSIN_DOM"/>
    <property type="match status" value="1"/>
</dbReference>
<comment type="catalytic activity">
    <reaction evidence="8">
        <text>Selective cleavage of 103-Arg-|-Ser-104 and 124-Ile-|-Ile-125 bonds in Limulus clotting factor B to form activated factor B. Cleavage of -Pro-Arg-|-Xaa- bonds in synthetic substrates.</text>
        <dbReference type="EC" id="3.4.21.84"/>
    </reaction>
</comment>
<dbReference type="PROSITE" id="PS00135">
    <property type="entry name" value="TRYPSIN_SER"/>
    <property type="match status" value="1"/>
</dbReference>
<keyword evidence="6" id="KW-0720">Serine protease</keyword>
<protein>
    <recommendedName>
        <fullName evidence="9">limulus clotting factor C</fullName>
        <ecNumber evidence="9">3.4.21.84</ecNumber>
    </recommendedName>
</protein>
<dbReference type="InterPro" id="IPR033116">
    <property type="entry name" value="TRYPSIN_SER"/>
</dbReference>
<dbReference type="InterPro" id="IPR043504">
    <property type="entry name" value="Peptidase_S1_PA_chymotrypsin"/>
</dbReference>
<dbReference type="PANTHER" id="PTHR24260">
    <property type="match status" value="1"/>
</dbReference>